<reference evidence="9" key="1">
    <citation type="submission" date="2023-03" db="EMBL/GenBank/DDBJ databases">
        <title>Lomoglobus Profundus gen. nov., sp. nov., a novel member of the phylum Verrucomicrobia, isolated from deep-marine sediment of South China Sea.</title>
        <authorList>
            <person name="Ahmad T."/>
            <person name="Ishaq S.E."/>
            <person name="Wang F."/>
        </authorList>
    </citation>
    <scope>NUCLEOTIDE SEQUENCE</scope>
    <source>
        <strain evidence="9">LMO-M01</strain>
    </source>
</reference>
<proteinExistence type="predicted"/>
<organism evidence="9 10">
    <name type="scientific">Synoicihabitans lomoniglobus</name>
    <dbReference type="NCBI Taxonomy" id="2909285"/>
    <lineage>
        <taxon>Bacteria</taxon>
        <taxon>Pseudomonadati</taxon>
        <taxon>Verrucomicrobiota</taxon>
        <taxon>Opitutia</taxon>
        <taxon>Opitutales</taxon>
        <taxon>Opitutaceae</taxon>
        <taxon>Synoicihabitans</taxon>
    </lineage>
</organism>
<evidence type="ECO:0000256" key="6">
    <source>
        <dbReference type="ARBA" id="ARBA00023004"/>
    </source>
</evidence>
<keyword evidence="4" id="KW-0949">S-adenosyl-L-methionine</keyword>
<evidence type="ECO:0000313" key="10">
    <source>
        <dbReference type="Proteomes" id="UP001218638"/>
    </source>
</evidence>
<dbReference type="SFLD" id="SFLDS00029">
    <property type="entry name" value="Radical_SAM"/>
    <property type="match status" value="1"/>
</dbReference>
<dbReference type="CDD" id="cd01335">
    <property type="entry name" value="Radical_SAM"/>
    <property type="match status" value="1"/>
</dbReference>
<comment type="cofactor">
    <cofactor evidence="1">
        <name>[4Fe-4S] cluster</name>
        <dbReference type="ChEBI" id="CHEBI:49883"/>
    </cofactor>
</comment>
<evidence type="ECO:0000256" key="7">
    <source>
        <dbReference type="ARBA" id="ARBA00023014"/>
    </source>
</evidence>
<dbReference type="InterPro" id="IPR006638">
    <property type="entry name" value="Elp3/MiaA/NifB-like_rSAM"/>
</dbReference>
<dbReference type="InterPro" id="IPR058240">
    <property type="entry name" value="rSAM_sf"/>
</dbReference>
<gene>
    <name evidence="9" type="ORF">PXH66_10960</name>
</gene>
<protein>
    <submittedName>
        <fullName evidence="9">Radical SAM protein</fullName>
    </submittedName>
</protein>
<keyword evidence="2" id="KW-0489">Methyltransferase</keyword>
<dbReference type="RefSeq" id="WP_330931521.1">
    <property type="nucleotide sequence ID" value="NZ_CP119075.1"/>
</dbReference>
<dbReference type="SFLD" id="SFLDG01082">
    <property type="entry name" value="B12-binding_domain_containing"/>
    <property type="match status" value="1"/>
</dbReference>
<dbReference type="Proteomes" id="UP001218638">
    <property type="component" value="Chromosome"/>
</dbReference>
<dbReference type="PANTHER" id="PTHR43409">
    <property type="entry name" value="ANAEROBIC MAGNESIUM-PROTOPORPHYRIN IX MONOMETHYL ESTER CYCLASE-RELATED"/>
    <property type="match status" value="1"/>
</dbReference>
<evidence type="ECO:0000256" key="3">
    <source>
        <dbReference type="ARBA" id="ARBA00022679"/>
    </source>
</evidence>
<evidence type="ECO:0000313" key="9">
    <source>
        <dbReference type="EMBL" id="WED67368.1"/>
    </source>
</evidence>
<dbReference type="Pfam" id="PF04055">
    <property type="entry name" value="Radical_SAM"/>
    <property type="match status" value="1"/>
</dbReference>
<evidence type="ECO:0000256" key="2">
    <source>
        <dbReference type="ARBA" id="ARBA00022603"/>
    </source>
</evidence>
<evidence type="ECO:0000256" key="5">
    <source>
        <dbReference type="ARBA" id="ARBA00022723"/>
    </source>
</evidence>
<evidence type="ECO:0000256" key="1">
    <source>
        <dbReference type="ARBA" id="ARBA00001966"/>
    </source>
</evidence>
<dbReference type="SMART" id="SM00729">
    <property type="entry name" value="Elp3"/>
    <property type="match status" value="1"/>
</dbReference>
<keyword evidence="5" id="KW-0479">Metal-binding</keyword>
<dbReference type="GO" id="GO:0051539">
    <property type="term" value="F:4 iron, 4 sulfur cluster binding"/>
    <property type="evidence" value="ECO:0007669"/>
    <property type="project" value="UniProtKB-KW"/>
</dbReference>
<dbReference type="AlphaFoldDB" id="A0AAF0CSS3"/>
<feature type="domain" description="Radical SAM core" evidence="8">
    <location>
        <begin position="212"/>
        <end position="437"/>
    </location>
</feature>
<dbReference type="GO" id="GO:0003824">
    <property type="term" value="F:catalytic activity"/>
    <property type="evidence" value="ECO:0007669"/>
    <property type="project" value="InterPro"/>
</dbReference>
<dbReference type="InterPro" id="IPR034466">
    <property type="entry name" value="Methyltransferase_Class_B"/>
</dbReference>
<evidence type="ECO:0000259" key="8">
    <source>
        <dbReference type="PROSITE" id="PS51918"/>
    </source>
</evidence>
<dbReference type="InterPro" id="IPR023404">
    <property type="entry name" value="rSAM_horseshoe"/>
</dbReference>
<dbReference type="EMBL" id="CP119075">
    <property type="protein sequence ID" value="WED67368.1"/>
    <property type="molecule type" value="Genomic_DNA"/>
</dbReference>
<sequence>MKVCLINPPLISQKDDPHTGIIFMPFMLAYLSAFLKQQGHQVHVTDALGEAPAKYLPFEDRYIQGLSIQETVNKIPVDTEVVIIYFIGVAAHRAISDIAIEIRKRHPNTRLVLMENSQAVTAISLRHDAEAFLNLGYEVLLTGDPERPAAEMLKAWSNENDTPESAGLIFRKIDGNLSMMVKIQPDRDLDNLPFPDWKSFPLKNYWTIGYAHGPQESKYLPLLTSRGCPVPCRFCVIPATNQRKWRPRSAENVVDEMAHWQITLGVSEFHIEDVNPTVRNQRMVDISNEITRRKLKVKWKFASGTKIETMELDTIPILAAAGCNYISFSPETGSPELLKKINKPFKHDLAFEMVKLMHKHGIRSQACFVLGFPGETKEDVRLTKNYIKKLTKAGLDEIAQFIITPIPGSAIFDQYSGYDNYSQLTFSPKWRKDFAKLSQRRLLHYVSFAVWKCWYHPLKVCGNVKGILAGRFKTKLEQALYRVSIWRIRRLFGSFPRSLYGSTE</sequence>
<dbReference type="GO" id="GO:0005829">
    <property type="term" value="C:cytosol"/>
    <property type="evidence" value="ECO:0007669"/>
    <property type="project" value="TreeGrafter"/>
</dbReference>
<keyword evidence="3" id="KW-0808">Transferase</keyword>
<keyword evidence="7" id="KW-0411">Iron-sulfur</keyword>
<dbReference type="GO" id="GO:0046872">
    <property type="term" value="F:metal ion binding"/>
    <property type="evidence" value="ECO:0007669"/>
    <property type="project" value="UniProtKB-KW"/>
</dbReference>
<keyword evidence="10" id="KW-1185">Reference proteome</keyword>
<accession>A0AAF0CSS3</accession>
<evidence type="ECO:0000256" key="4">
    <source>
        <dbReference type="ARBA" id="ARBA00022691"/>
    </source>
</evidence>
<dbReference type="InterPro" id="IPR007197">
    <property type="entry name" value="rSAM"/>
</dbReference>
<dbReference type="PANTHER" id="PTHR43409:SF7">
    <property type="entry name" value="BLL1977 PROTEIN"/>
    <property type="match status" value="1"/>
</dbReference>
<name>A0AAF0CSS3_9BACT</name>
<dbReference type="InterPro" id="IPR051198">
    <property type="entry name" value="BchE-like"/>
</dbReference>
<dbReference type="SUPFAM" id="SSF102114">
    <property type="entry name" value="Radical SAM enzymes"/>
    <property type="match status" value="1"/>
</dbReference>
<dbReference type="Gene3D" id="3.80.30.20">
    <property type="entry name" value="tm_1862 like domain"/>
    <property type="match status" value="1"/>
</dbReference>
<dbReference type="SFLD" id="SFLDG01123">
    <property type="entry name" value="methyltransferase_(Class_B)"/>
    <property type="match status" value="1"/>
</dbReference>
<dbReference type="PROSITE" id="PS51918">
    <property type="entry name" value="RADICAL_SAM"/>
    <property type="match status" value="1"/>
</dbReference>
<keyword evidence="6" id="KW-0408">Iron</keyword>
<dbReference type="KEGG" id="slom:PXH66_10960"/>